<dbReference type="InterPro" id="IPR045087">
    <property type="entry name" value="Cu-oxidase_fam"/>
</dbReference>
<evidence type="ECO:0000313" key="6">
    <source>
        <dbReference type="EMBL" id="KAG0567471.1"/>
    </source>
</evidence>
<dbReference type="Pfam" id="PF07732">
    <property type="entry name" value="Cu-oxidase_3"/>
    <property type="match status" value="1"/>
</dbReference>
<keyword evidence="7" id="KW-1185">Reference proteome</keyword>
<accession>A0A8T0H675</accession>
<gene>
    <name evidence="6" type="ORF">KC19_7G137200</name>
</gene>
<reference evidence="6" key="1">
    <citation type="submission" date="2020-06" db="EMBL/GenBank/DDBJ databases">
        <title>WGS assembly of Ceratodon purpureus strain R40.</title>
        <authorList>
            <person name="Carey S.B."/>
            <person name="Jenkins J."/>
            <person name="Shu S."/>
            <person name="Lovell J.T."/>
            <person name="Sreedasyam A."/>
            <person name="Maumus F."/>
            <person name="Tiley G.P."/>
            <person name="Fernandez-Pozo N."/>
            <person name="Barry K."/>
            <person name="Chen C."/>
            <person name="Wang M."/>
            <person name="Lipzen A."/>
            <person name="Daum C."/>
            <person name="Saski C.A."/>
            <person name="Payton A.C."/>
            <person name="Mcbreen J.C."/>
            <person name="Conrad R.E."/>
            <person name="Kollar L.M."/>
            <person name="Olsson S."/>
            <person name="Huttunen S."/>
            <person name="Landis J.B."/>
            <person name="Wickett N.J."/>
            <person name="Johnson M.G."/>
            <person name="Rensing S.A."/>
            <person name="Grimwood J."/>
            <person name="Schmutz J."/>
            <person name="Mcdaniel S.F."/>
        </authorList>
    </citation>
    <scope>NUCLEOTIDE SEQUENCE</scope>
    <source>
        <strain evidence="6">R40</strain>
    </source>
</reference>
<feature type="domain" description="Plastocyanin-like" evidence="4">
    <location>
        <begin position="387"/>
        <end position="524"/>
    </location>
</feature>
<keyword evidence="2" id="KW-0812">Transmembrane</keyword>
<dbReference type="SUPFAM" id="SSF49503">
    <property type="entry name" value="Cupredoxins"/>
    <property type="match status" value="3"/>
</dbReference>
<organism evidence="6 7">
    <name type="scientific">Ceratodon purpureus</name>
    <name type="common">Fire moss</name>
    <name type="synonym">Dicranum purpureum</name>
    <dbReference type="NCBI Taxonomy" id="3225"/>
    <lineage>
        <taxon>Eukaryota</taxon>
        <taxon>Viridiplantae</taxon>
        <taxon>Streptophyta</taxon>
        <taxon>Embryophyta</taxon>
        <taxon>Bryophyta</taxon>
        <taxon>Bryophytina</taxon>
        <taxon>Bryopsida</taxon>
        <taxon>Dicranidae</taxon>
        <taxon>Pseudoditrichales</taxon>
        <taxon>Ditrichaceae</taxon>
        <taxon>Ceratodon</taxon>
    </lineage>
</organism>
<evidence type="ECO:0000259" key="5">
    <source>
        <dbReference type="Pfam" id="PF07732"/>
    </source>
</evidence>
<dbReference type="AlphaFoldDB" id="A0A8T0H675"/>
<dbReference type="InterPro" id="IPR011707">
    <property type="entry name" value="Cu-oxidase-like_N"/>
</dbReference>
<evidence type="ECO:0000256" key="1">
    <source>
        <dbReference type="ARBA" id="ARBA00010609"/>
    </source>
</evidence>
<dbReference type="CDD" id="cd13872">
    <property type="entry name" value="CuRO_2_AAO_like_1"/>
    <property type="match status" value="1"/>
</dbReference>
<keyword evidence="2" id="KW-0472">Membrane</keyword>
<evidence type="ECO:0000259" key="4">
    <source>
        <dbReference type="Pfam" id="PF07731"/>
    </source>
</evidence>
<feature type="transmembrane region" description="Helical" evidence="2">
    <location>
        <begin position="12"/>
        <end position="31"/>
    </location>
</feature>
<sequence>MRSCSVDQLGSGEMAIALCIMIIFGGTLVVANDPYQYEDWTVSYIDASPLGVMQKVIAINDQFPGPQLETTTNYNLVIRVHNELDEPLLITWDGIQQRKNAWQDGVAGTNCPIQPGRSWTYNFKMKDQIGSYYYYPSLLFQKAAGGFGSIRVNPRRNIPCPFAPPAADFVVLIGDWYKTDHKTMRSVLDEGRLLGSPDGVLINGRGPLESSFTVEQGKTYRLRISNVGLTQTLNFRIQGHRLLLVETEGSYVAQTYYSTLDVHVGQSYSVLVTMDQSIPADFHIVASSRFTWPTLYGLAVLHYSTSHRGLVSRDLPPAPNDVQSSYEQARSIRMNLTAGAARPNPQGSYHYGQIKVNKTYVFANSALKVKGKQRFMVNGVSSLRPSTPLKLADYLKIDGVFHVGSIPDHPIDWATPSVASSVVAGDFRAFVEIVFQNPENALQSWHINGYAFFVVGMGPGRWSRESQRGYNLVDAVARTTTQVYGNAWTTVLVELDNPGLWNIRSQELQRQWLGQELYLRVVNPAGNDVKMQEEPPPHNLLLCGRALIHDAG</sequence>
<evidence type="ECO:0000313" key="7">
    <source>
        <dbReference type="Proteomes" id="UP000822688"/>
    </source>
</evidence>
<dbReference type="CDD" id="cd13846">
    <property type="entry name" value="CuRO_1_AAO_like_1"/>
    <property type="match status" value="1"/>
</dbReference>
<dbReference type="InterPro" id="IPR034273">
    <property type="entry name" value="CuRO_1_AAO-like"/>
</dbReference>
<protein>
    <submittedName>
        <fullName evidence="6">Uncharacterized protein</fullName>
    </submittedName>
</protein>
<dbReference type="GO" id="GO:0005507">
    <property type="term" value="F:copper ion binding"/>
    <property type="evidence" value="ECO:0007669"/>
    <property type="project" value="InterPro"/>
</dbReference>
<keyword evidence="2" id="KW-1133">Transmembrane helix</keyword>
<dbReference type="InterPro" id="IPR008972">
    <property type="entry name" value="Cupredoxin"/>
</dbReference>
<dbReference type="GO" id="GO:0016491">
    <property type="term" value="F:oxidoreductase activity"/>
    <property type="evidence" value="ECO:0007669"/>
    <property type="project" value="InterPro"/>
</dbReference>
<evidence type="ECO:0000256" key="2">
    <source>
        <dbReference type="SAM" id="Phobius"/>
    </source>
</evidence>
<feature type="domain" description="Plastocyanin-like" evidence="5">
    <location>
        <begin position="42"/>
        <end position="156"/>
    </location>
</feature>
<comment type="similarity">
    <text evidence="1">Belongs to the multicopper oxidase family.</text>
</comment>
<name>A0A8T0H675_CERPU</name>
<dbReference type="EMBL" id="CM026428">
    <property type="protein sequence ID" value="KAG0567471.1"/>
    <property type="molecule type" value="Genomic_DNA"/>
</dbReference>
<evidence type="ECO:0000259" key="3">
    <source>
        <dbReference type="Pfam" id="PF00394"/>
    </source>
</evidence>
<dbReference type="Pfam" id="PF00394">
    <property type="entry name" value="Cu-oxidase"/>
    <property type="match status" value="1"/>
</dbReference>
<dbReference type="Proteomes" id="UP000822688">
    <property type="component" value="Chromosome 7"/>
</dbReference>
<dbReference type="FunFam" id="2.60.40.420:FF:000012">
    <property type="entry name" value="Monocopper oxidase-like protein"/>
    <property type="match status" value="1"/>
</dbReference>
<dbReference type="PANTHER" id="PTHR11709:SF90">
    <property type="entry name" value="OS07G0510900 PROTEIN"/>
    <property type="match status" value="1"/>
</dbReference>
<dbReference type="InterPro" id="IPR034271">
    <property type="entry name" value="CuRO_2_AO-like"/>
</dbReference>
<dbReference type="InterPro" id="IPR011706">
    <property type="entry name" value="Cu-oxidase_C"/>
</dbReference>
<dbReference type="Gene3D" id="2.60.40.420">
    <property type="entry name" value="Cupredoxins - blue copper proteins"/>
    <property type="match status" value="3"/>
</dbReference>
<feature type="domain" description="Plastocyanin-like" evidence="3">
    <location>
        <begin position="168"/>
        <end position="305"/>
    </location>
</feature>
<dbReference type="Pfam" id="PF07731">
    <property type="entry name" value="Cu-oxidase_2"/>
    <property type="match status" value="1"/>
</dbReference>
<proteinExistence type="inferred from homology"/>
<dbReference type="InterPro" id="IPR001117">
    <property type="entry name" value="Cu-oxidase_2nd"/>
</dbReference>
<dbReference type="PANTHER" id="PTHR11709">
    <property type="entry name" value="MULTI-COPPER OXIDASE"/>
    <property type="match status" value="1"/>
</dbReference>
<comment type="caution">
    <text evidence="6">The sequence shown here is derived from an EMBL/GenBank/DDBJ whole genome shotgun (WGS) entry which is preliminary data.</text>
</comment>